<dbReference type="Proteomes" id="UP000593576">
    <property type="component" value="Unassembled WGS sequence"/>
</dbReference>
<gene>
    <name evidence="1" type="ORF">Goshw_015530</name>
</gene>
<name>A0A7J9NB74_GOSSC</name>
<dbReference type="EMBL" id="JABFAF010277491">
    <property type="protein sequence ID" value="MBA0880444.1"/>
    <property type="molecule type" value="Genomic_DNA"/>
</dbReference>
<evidence type="ECO:0000313" key="2">
    <source>
        <dbReference type="Proteomes" id="UP000593576"/>
    </source>
</evidence>
<reference evidence="1 2" key="1">
    <citation type="journal article" date="2019" name="Genome Biol. Evol.">
        <title>Insights into the evolution of the New World diploid cottons (Gossypium, subgenus Houzingenia) based on genome sequencing.</title>
        <authorList>
            <person name="Grover C.E."/>
            <person name="Arick M.A. 2nd"/>
            <person name="Thrash A."/>
            <person name="Conover J.L."/>
            <person name="Sanders W.S."/>
            <person name="Peterson D.G."/>
            <person name="Frelichowski J.E."/>
            <person name="Scheffler J.A."/>
            <person name="Scheffler B.E."/>
            <person name="Wendel J.F."/>
        </authorList>
    </citation>
    <scope>NUCLEOTIDE SEQUENCE [LARGE SCALE GENOMIC DNA]</scope>
    <source>
        <strain evidence="1">1</strain>
        <tissue evidence="1">Leaf</tissue>
    </source>
</reference>
<dbReference type="OrthoDB" id="1000158at2759"/>
<protein>
    <submittedName>
        <fullName evidence="1">Uncharacterized protein</fullName>
    </submittedName>
</protein>
<comment type="caution">
    <text evidence="1">The sequence shown here is derived from an EMBL/GenBank/DDBJ whole genome shotgun (WGS) entry which is preliminary data.</text>
</comment>
<accession>A0A7J9NB74</accession>
<dbReference type="AlphaFoldDB" id="A0A7J9NB74"/>
<sequence length="44" mass="5285">MTLLWCSKIRVDRAYSRAINVPTFLKKLMNITRISEYWVVARIK</sequence>
<organism evidence="1 2">
    <name type="scientific">Gossypium schwendimanii</name>
    <name type="common">Cotton</name>
    <dbReference type="NCBI Taxonomy" id="34291"/>
    <lineage>
        <taxon>Eukaryota</taxon>
        <taxon>Viridiplantae</taxon>
        <taxon>Streptophyta</taxon>
        <taxon>Embryophyta</taxon>
        <taxon>Tracheophyta</taxon>
        <taxon>Spermatophyta</taxon>
        <taxon>Magnoliopsida</taxon>
        <taxon>eudicotyledons</taxon>
        <taxon>Gunneridae</taxon>
        <taxon>Pentapetalae</taxon>
        <taxon>rosids</taxon>
        <taxon>malvids</taxon>
        <taxon>Malvales</taxon>
        <taxon>Malvaceae</taxon>
        <taxon>Malvoideae</taxon>
        <taxon>Gossypium</taxon>
    </lineage>
</organism>
<proteinExistence type="predicted"/>
<keyword evidence="2" id="KW-1185">Reference proteome</keyword>
<evidence type="ECO:0000313" key="1">
    <source>
        <dbReference type="EMBL" id="MBA0880444.1"/>
    </source>
</evidence>